<dbReference type="Proteomes" id="UP000216409">
    <property type="component" value="Unassembled WGS sequence"/>
</dbReference>
<dbReference type="GeneID" id="301361321"/>
<evidence type="ECO:0000313" key="4">
    <source>
        <dbReference type="Proteomes" id="UP000216409"/>
    </source>
</evidence>
<feature type="domain" description="UspA" evidence="1">
    <location>
        <begin position="2"/>
        <end position="139"/>
    </location>
</feature>
<dbReference type="InterPro" id="IPR051688">
    <property type="entry name" value="USP_A"/>
</dbReference>
<organism evidence="2 4">
    <name type="scientific">Halorubrum ezzemoulense</name>
    <name type="common">Halorubrum chaoviator</name>
    <dbReference type="NCBI Taxonomy" id="337243"/>
    <lineage>
        <taxon>Archaea</taxon>
        <taxon>Methanobacteriati</taxon>
        <taxon>Methanobacteriota</taxon>
        <taxon>Stenosarchaea group</taxon>
        <taxon>Halobacteria</taxon>
        <taxon>Halobacteriales</taxon>
        <taxon>Haloferacaceae</taxon>
        <taxon>Halorubrum</taxon>
    </lineage>
</organism>
<dbReference type="CDD" id="cd00293">
    <property type="entry name" value="USP-like"/>
    <property type="match status" value="1"/>
</dbReference>
<evidence type="ECO:0000313" key="2">
    <source>
        <dbReference type="EMBL" id="OYR57285.1"/>
    </source>
</evidence>
<gene>
    <name evidence="2" type="ORF">DJ83_17355</name>
    <name evidence="3" type="ORF">EO776_15860</name>
</gene>
<dbReference type="RefSeq" id="WP_094521198.1">
    <property type="nucleotide sequence ID" value="NZ_CP034941.1"/>
</dbReference>
<protein>
    <submittedName>
        <fullName evidence="3">Universal stress protein</fullName>
    </submittedName>
</protein>
<dbReference type="EMBL" id="NHOW01000220">
    <property type="protein sequence ID" value="OYR57285.1"/>
    <property type="molecule type" value="Genomic_DNA"/>
</dbReference>
<dbReference type="PRINTS" id="PR01438">
    <property type="entry name" value="UNVRSLSTRESS"/>
</dbReference>
<sequence>MTNILLAYDGSEPAEHARKVVFDRFDPSMVTVLFVFDPGEAGYETPDPFGTDAELTELATERAEEVFTKFETPAESNATVRTVHDVGDPARTVVDYAERDDINHVVVGSHGREGVSRLLLGSVAEKVVRRSPVPVTVVR</sequence>
<reference evidence="5" key="4">
    <citation type="submission" date="2019-01" db="EMBL/GenBank/DDBJ databases">
        <title>Complete genome of Halorubrum ezzemoulense strain FB21.</title>
        <authorList>
            <person name="Feng Y."/>
            <person name="Louyakis A.S."/>
            <person name="Papke R.T."/>
            <person name="Gogarten J.P."/>
        </authorList>
    </citation>
    <scope>NUCLEOTIDE SEQUENCE [LARGE SCALE GENOMIC DNA]</scope>
    <source>
        <strain evidence="5">Fb21</strain>
        <plasmid evidence="5">megaPlasmid</plasmid>
    </source>
</reference>
<dbReference type="KEGG" id="hezz:EO776_15860"/>
<dbReference type="Proteomes" id="UP000293073">
    <property type="component" value="Plasmid megaplasmid"/>
</dbReference>
<name>A0A256K6U6_HALEZ</name>
<dbReference type="InterPro" id="IPR006015">
    <property type="entry name" value="Universal_stress_UspA"/>
</dbReference>
<evidence type="ECO:0000313" key="3">
    <source>
        <dbReference type="EMBL" id="QAY21476.1"/>
    </source>
</evidence>
<accession>A0A256K6U6</accession>
<dbReference type="Gene3D" id="3.40.50.620">
    <property type="entry name" value="HUPs"/>
    <property type="match status" value="1"/>
</dbReference>
<evidence type="ECO:0000313" key="5">
    <source>
        <dbReference type="Proteomes" id="UP000293073"/>
    </source>
</evidence>
<proteinExistence type="predicted"/>
<reference evidence="2 4" key="1">
    <citation type="journal article" date="2014" name="Front. Microbiol.">
        <title>Population and genomic analysis of the genus Halorubrum.</title>
        <authorList>
            <person name="Fullmer M.S."/>
            <person name="Soucy S.M."/>
            <person name="Swithers K.S."/>
            <person name="Makkay A.M."/>
            <person name="Wheeler R."/>
            <person name="Ventosa A."/>
            <person name="Gogarten J.P."/>
            <person name="Papke R.T."/>
        </authorList>
    </citation>
    <scope>NUCLEOTIDE SEQUENCE [LARGE SCALE GENOMIC DNA]</scope>
    <source>
        <strain evidence="2 4">LD3</strain>
    </source>
</reference>
<dbReference type="InterPro" id="IPR014729">
    <property type="entry name" value="Rossmann-like_a/b/a_fold"/>
</dbReference>
<dbReference type="SUPFAM" id="SSF52402">
    <property type="entry name" value="Adenine nucleotide alpha hydrolases-like"/>
    <property type="match status" value="1"/>
</dbReference>
<geneLocation type="plasmid" evidence="5">
    <name>megaPlasmid</name>
</geneLocation>
<dbReference type="PANTHER" id="PTHR43010">
    <property type="entry name" value="UNIVERSAL STRESS PROTEIN SLR1230"/>
    <property type="match status" value="1"/>
</dbReference>
<dbReference type="AlphaFoldDB" id="A0A256K6U6"/>
<dbReference type="Pfam" id="PF00582">
    <property type="entry name" value="Usp"/>
    <property type="match status" value="1"/>
</dbReference>
<geneLocation type="plasmid" evidence="3">
    <name>megaplasmid</name>
</geneLocation>
<dbReference type="EMBL" id="CP034941">
    <property type="protein sequence ID" value="QAY21476.1"/>
    <property type="molecule type" value="Genomic_DNA"/>
</dbReference>
<dbReference type="InterPro" id="IPR006016">
    <property type="entry name" value="UspA"/>
</dbReference>
<keyword evidence="3" id="KW-0614">Plasmid</keyword>
<reference evidence="2" key="2">
    <citation type="submission" date="2017-05" db="EMBL/GenBank/DDBJ databases">
        <authorList>
            <person name="Song R."/>
            <person name="Chenine A.L."/>
            <person name="Ruprecht R.M."/>
        </authorList>
    </citation>
    <scope>NUCLEOTIDE SEQUENCE</scope>
    <source>
        <strain evidence="2">LD3</strain>
    </source>
</reference>
<dbReference type="PANTHER" id="PTHR43010:SF1">
    <property type="entry name" value="USPA DOMAIN-CONTAINING PROTEIN"/>
    <property type="match status" value="1"/>
</dbReference>
<reference evidence="3" key="3">
    <citation type="journal article" date="2019" name="Microbiol. Resour. Announc.">
        <title>Complete Genome Sequence of Halorubrum ezzemoulense Strain Fb21.</title>
        <authorList>
            <person name="Feng Y."/>
            <person name="Louyakis A.S."/>
            <person name="Makkay A.M."/>
            <person name="Guerrero R.O."/>
            <person name="Papke R.T."/>
            <person name="Gogarten J.P."/>
        </authorList>
    </citation>
    <scope>NUCLEOTIDE SEQUENCE</scope>
    <source>
        <strain evidence="3">Fb21</strain>
        <plasmid evidence="3">megaplasmid</plasmid>
    </source>
</reference>
<evidence type="ECO:0000259" key="1">
    <source>
        <dbReference type="Pfam" id="PF00582"/>
    </source>
</evidence>